<name>A0ABQ6T2F7_9GAMM</name>
<protein>
    <recommendedName>
        <fullName evidence="5">Lipoprotein</fullName>
    </recommendedName>
</protein>
<dbReference type="InterPro" id="IPR049732">
    <property type="entry name" value="Smlt3025-like"/>
</dbReference>
<proteinExistence type="predicted"/>
<keyword evidence="2" id="KW-0732">Signal</keyword>
<dbReference type="Proteomes" id="UP000326367">
    <property type="component" value="Unassembled WGS sequence"/>
</dbReference>
<feature type="chain" id="PRO_5046181999" description="Lipoprotein" evidence="2">
    <location>
        <begin position="25"/>
        <end position="287"/>
    </location>
</feature>
<evidence type="ECO:0000313" key="4">
    <source>
        <dbReference type="Proteomes" id="UP000326367"/>
    </source>
</evidence>
<accession>A0ABQ6T2F7</accession>
<dbReference type="EMBL" id="VYKI01000006">
    <property type="protein sequence ID" value="KAA9000799.1"/>
    <property type="molecule type" value="Genomic_DNA"/>
</dbReference>
<evidence type="ECO:0008006" key="5">
    <source>
        <dbReference type="Google" id="ProtNLM"/>
    </source>
</evidence>
<gene>
    <name evidence="3" type="ORF">FJU31_06535</name>
</gene>
<dbReference type="RefSeq" id="WP_150454032.1">
    <property type="nucleotide sequence ID" value="NZ_VYKI01000006.1"/>
</dbReference>
<feature type="region of interest" description="Disordered" evidence="1">
    <location>
        <begin position="24"/>
        <end position="49"/>
    </location>
</feature>
<feature type="signal peptide" evidence="2">
    <location>
        <begin position="1"/>
        <end position="24"/>
    </location>
</feature>
<keyword evidence="4" id="KW-1185">Reference proteome</keyword>
<evidence type="ECO:0000256" key="1">
    <source>
        <dbReference type="SAM" id="MobiDB-lite"/>
    </source>
</evidence>
<dbReference type="CDD" id="cd20897">
    <property type="entry name" value="Smlt3025-like"/>
    <property type="match status" value="1"/>
</dbReference>
<comment type="caution">
    <text evidence="3">The sequence shown here is derived from an EMBL/GenBank/DDBJ whole genome shotgun (WGS) entry which is preliminary data.</text>
</comment>
<organism evidence="3 4">
    <name type="scientific">Stenotrophomonas cyclobalanopsidis</name>
    <dbReference type="NCBI Taxonomy" id="2771362"/>
    <lineage>
        <taxon>Bacteria</taxon>
        <taxon>Pseudomonadati</taxon>
        <taxon>Pseudomonadota</taxon>
        <taxon>Gammaproteobacteria</taxon>
        <taxon>Lysobacterales</taxon>
        <taxon>Lysobacteraceae</taxon>
        <taxon>Stenotrophomonas</taxon>
    </lineage>
</organism>
<evidence type="ECO:0000313" key="3">
    <source>
        <dbReference type="EMBL" id="KAA9000799.1"/>
    </source>
</evidence>
<evidence type="ECO:0000256" key="2">
    <source>
        <dbReference type="SAM" id="SignalP"/>
    </source>
</evidence>
<feature type="compositionally biased region" description="Polar residues" evidence="1">
    <location>
        <begin position="39"/>
        <end position="49"/>
    </location>
</feature>
<reference evidence="3 4" key="1">
    <citation type="journal article" date="2020" name="Antonie Van Leeuwenhoek">
        <title>Stenotrophomonas cyclobalanopsidis sp. nov., isolated from the leaf spot disease of Cyclobalanopsis patelliformis.</title>
        <authorList>
            <person name="Bian D.R."/>
            <person name="Xue H."/>
            <person name="Piao C.G."/>
            <person name="Li Y."/>
        </authorList>
    </citation>
    <scope>NUCLEOTIDE SEQUENCE [LARGE SCALE GENOMIC DNA]</scope>
    <source>
        <strain evidence="3 4">TPQG1-4</strain>
    </source>
</reference>
<sequence length="287" mass="31969">MHVMSPGRCLALALAVAASAGACARPPSNEHERNPAMTGATQTGRTLNGHTYTDAPVDVKLGPTTFRFPANYLDSQIAPWPGEGVTLVIEWPDMKPTAPGARADPRTNDFRKEISVSINYVDRVPVERVLERYASNESITEAGSLEREDPRERLDLRTALPEMLGLTPYAIDEARMVQYAKLYQERSGEVPVRNPAFEKDWYAARQADGRITSFIKCDARAHFADGVRLMGDSVIQEPGVRAASCVHYFVDLDNKLSVRLDYKRVFLKDWKRMEDAVRSVLSGARSN</sequence>